<keyword evidence="1" id="KW-0808">Transferase</keyword>
<dbReference type="Pfam" id="PF00294">
    <property type="entry name" value="PfkB"/>
    <property type="match status" value="1"/>
</dbReference>
<feature type="domain" description="Carbohydrate kinase PfkB" evidence="3">
    <location>
        <begin position="45"/>
        <end position="320"/>
    </location>
</feature>
<evidence type="ECO:0000313" key="5">
    <source>
        <dbReference type="Proteomes" id="UP000178911"/>
    </source>
</evidence>
<dbReference type="SUPFAM" id="SSF53613">
    <property type="entry name" value="Ribokinase-like"/>
    <property type="match status" value="1"/>
</dbReference>
<gene>
    <name evidence="4" type="ORF">A3A13_03845</name>
</gene>
<dbReference type="Proteomes" id="UP000178911">
    <property type="component" value="Unassembled WGS sequence"/>
</dbReference>
<dbReference type="InterPro" id="IPR002173">
    <property type="entry name" value="Carboh/pur_kinase_PfkB_CS"/>
</dbReference>
<organism evidence="4 5">
    <name type="scientific">Candidatus Yanofskybacteria bacterium RIFCSPLOWO2_01_FULL_43_22</name>
    <dbReference type="NCBI Taxonomy" id="1802695"/>
    <lineage>
        <taxon>Bacteria</taxon>
        <taxon>Candidatus Yanofskyibacteriota</taxon>
    </lineage>
</organism>
<dbReference type="GO" id="GO:0016301">
    <property type="term" value="F:kinase activity"/>
    <property type="evidence" value="ECO:0007669"/>
    <property type="project" value="UniProtKB-KW"/>
</dbReference>
<name>A0A1F8GFX4_9BACT</name>
<dbReference type="PROSITE" id="PS00583">
    <property type="entry name" value="PFKB_KINASES_1"/>
    <property type="match status" value="1"/>
</dbReference>
<accession>A0A1F8GFX4</accession>
<sequence>MFQKNKFDIITIGSATRDIFMKSEQFKIVEDKSFATGQGECFALGSKIEIKDIVFASGGGGTNTAVTFARQGLKTACVGAIGDDFNGKDILDELSREGVSVDHFQINKDGHTAYSVILVHESGERTILSYKGEGQNFDVKQIPFDKFKTKWLFLDSLGGHYDLLETAVNWAVKNGVKLATDPGGKELDHGLEKLRPLLKHFSIVKMNQEEAAKLTGIDYKNESEIFKFMDEIVDGIFLMSKGPDGVVASDGKNIYRAGVPDSPVVERTGAGDAFASGFVSQILTATSNKRQATSDDIVKAIQFATANASSVVAQYGAKAGILKKGDWGPWKLIDVEISTIN</sequence>
<evidence type="ECO:0000259" key="3">
    <source>
        <dbReference type="Pfam" id="PF00294"/>
    </source>
</evidence>
<comment type="caution">
    <text evidence="4">The sequence shown here is derived from an EMBL/GenBank/DDBJ whole genome shotgun (WGS) entry which is preliminary data.</text>
</comment>
<dbReference type="AlphaFoldDB" id="A0A1F8GFX4"/>
<reference evidence="4 5" key="1">
    <citation type="journal article" date="2016" name="Nat. Commun.">
        <title>Thousands of microbial genomes shed light on interconnected biogeochemical processes in an aquifer system.</title>
        <authorList>
            <person name="Anantharaman K."/>
            <person name="Brown C.T."/>
            <person name="Hug L.A."/>
            <person name="Sharon I."/>
            <person name="Castelle C.J."/>
            <person name="Probst A.J."/>
            <person name="Thomas B.C."/>
            <person name="Singh A."/>
            <person name="Wilkins M.J."/>
            <person name="Karaoz U."/>
            <person name="Brodie E.L."/>
            <person name="Williams K.H."/>
            <person name="Hubbard S.S."/>
            <person name="Banfield J.F."/>
        </authorList>
    </citation>
    <scope>NUCLEOTIDE SEQUENCE [LARGE SCALE GENOMIC DNA]</scope>
</reference>
<evidence type="ECO:0000256" key="2">
    <source>
        <dbReference type="ARBA" id="ARBA00022777"/>
    </source>
</evidence>
<dbReference type="STRING" id="1802695.A3A13_03845"/>
<evidence type="ECO:0000313" key="4">
    <source>
        <dbReference type="EMBL" id="OGN24282.1"/>
    </source>
</evidence>
<dbReference type="InterPro" id="IPR011611">
    <property type="entry name" value="PfkB_dom"/>
</dbReference>
<dbReference type="PANTHER" id="PTHR10584">
    <property type="entry name" value="SUGAR KINASE"/>
    <property type="match status" value="1"/>
</dbReference>
<dbReference type="InterPro" id="IPR029056">
    <property type="entry name" value="Ribokinase-like"/>
</dbReference>
<protein>
    <recommendedName>
        <fullName evidence="3">Carbohydrate kinase PfkB domain-containing protein</fullName>
    </recommendedName>
</protein>
<dbReference type="Gene3D" id="3.40.1190.20">
    <property type="match status" value="1"/>
</dbReference>
<keyword evidence="2" id="KW-0418">Kinase</keyword>
<proteinExistence type="predicted"/>
<dbReference type="PANTHER" id="PTHR10584:SF166">
    <property type="entry name" value="RIBOKINASE"/>
    <property type="match status" value="1"/>
</dbReference>
<evidence type="ECO:0000256" key="1">
    <source>
        <dbReference type="ARBA" id="ARBA00022679"/>
    </source>
</evidence>
<dbReference type="EMBL" id="MGKJ01000013">
    <property type="protein sequence ID" value="OGN24282.1"/>
    <property type="molecule type" value="Genomic_DNA"/>
</dbReference>